<reference evidence="1 2" key="1">
    <citation type="submission" date="2018-09" db="EMBL/GenBank/DDBJ databases">
        <title>YIM PH21274 draft genome.</title>
        <authorList>
            <person name="Miao C."/>
        </authorList>
    </citation>
    <scope>NUCLEOTIDE SEQUENCE [LARGE SCALE GENOMIC DNA]</scope>
    <source>
        <strain evidence="1 2">YIM PH 21724</strain>
    </source>
</reference>
<dbReference type="OrthoDB" id="4568873at2"/>
<accession>A0A3A4KFB6</accession>
<dbReference type="AlphaFoldDB" id="A0A3A4KFB6"/>
<proteinExistence type="predicted"/>
<keyword evidence="2" id="KW-1185">Reference proteome</keyword>
<name>A0A3A4KFB6_9NOCA</name>
<dbReference type="Proteomes" id="UP000266677">
    <property type="component" value="Unassembled WGS sequence"/>
</dbReference>
<dbReference type="InterPro" id="IPR055664">
    <property type="entry name" value="DUF7240"/>
</dbReference>
<protein>
    <submittedName>
        <fullName evidence="1">Uncharacterized protein</fullName>
    </submittedName>
</protein>
<dbReference type="Pfam" id="PF23888">
    <property type="entry name" value="DUF7240"/>
    <property type="match status" value="1"/>
</dbReference>
<dbReference type="EMBL" id="QZFU01000024">
    <property type="protein sequence ID" value="RJO72998.1"/>
    <property type="molecule type" value="Genomic_DNA"/>
</dbReference>
<gene>
    <name evidence="1" type="ORF">D5S18_22055</name>
</gene>
<evidence type="ECO:0000313" key="1">
    <source>
        <dbReference type="EMBL" id="RJO72998.1"/>
    </source>
</evidence>
<comment type="caution">
    <text evidence="1">The sequence shown here is derived from an EMBL/GenBank/DDBJ whole genome shotgun (WGS) entry which is preliminary data.</text>
</comment>
<sequence length="65" mass="7262">MHAVLDVAEVLWTEHMGEKELVAFNRDMYRIETLTAAGELAVVPAGFERDDEMADFDAFAQMAGE</sequence>
<organism evidence="1 2">
    <name type="scientific">Nocardia panacis</name>
    <dbReference type="NCBI Taxonomy" id="2340916"/>
    <lineage>
        <taxon>Bacteria</taxon>
        <taxon>Bacillati</taxon>
        <taxon>Actinomycetota</taxon>
        <taxon>Actinomycetes</taxon>
        <taxon>Mycobacteriales</taxon>
        <taxon>Nocardiaceae</taxon>
        <taxon>Nocardia</taxon>
    </lineage>
</organism>
<evidence type="ECO:0000313" key="2">
    <source>
        <dbReference type="Proteomes" id="UP000266677"/>
    </source>
</evidence>